<accession>A0ACA9QYK9</accession>
<keyword evidence="2" id="KW-1185">Reference proteome</keyword>
<organism evidence="1 2">
    <name type="scientific">Acaulospora colombiana</name>
    <dbReference type="NCBI Taxonomy" id="27376"/>
    <lineage>
        <taxon>Eukaryota</taxon>
        <taxon>Fungi</taxon>
        <taxon>Fungi incertae sedis</taxon>
        <taxon>Mucoromycota</taxon>
        <taxon>Glomeromycotina</taxon>
        <taxon>Glomeromycetes</taxon>
        <taxon>Diversisporales</taxon>
        <taxon>Acaulosporaceae</taxon>
        <taxon>Acaulospora</taxon>
    </lineage>
</organism>
<feature type="non-terminal residue" evidence="1">
    <location>
        <position position="177"/>
    </location>
</feature>
<evidence type="ECO:0000313" key="2">
    <source>
        <dbReference type="Proteomes" id="UP000789525"/>
    </source>
</evidence>
<sequence length="177" mass="20938">FEKEYMSDDSSESDNDSVSSSQIRQDFSHILDEFIEKYEVTRNSVSKKEPIDDKLEQEEMNQSLLHDRHKVEDVINHRKLNKTNKDGEEFVEIESERSVRKRQPWDCQSILSTYSNLENHPTLIREKPRRKIKIDKQTGLPIQEQESDDEKSPNNEKDVEDKEDNEAGIKEENDQTR</sequence>
<name>A0ACA9QYK9_9GLOM</name>
<evidence type="ECO:0000313" key="1">
    <source>
        <dbReference type="EMBL" id="CAG8769371.1"/>
    </source>
</evidence>
<dbReference type="EMBL" id="CAJVPT010063860">
    <property type="protein sequence ID" value="CAG8769371.1"/>
    <property type="molecule type" value="Genomic_DNA"/>
</dbReference>
<proteinExistence type="predicted"/>
<reference evidence="1" key="1">
    <citation type="submission" date="2021-06" db="EMBL/GenBank/DDBJ databases">
        <authorList>
            <person name="Kallberg Y."/>
            <person name="Tangrot J."/>
            <person name="Rosling A."/>
        </authorList>
    </citation>
    <scope>NUCLEOTIDE SEQUENCE</scope>
    <source>
        <strain evidence="1">CL356</strain>
    </source>
</reference>
<gene>
    <name evidence="1" type="ORF">ACOLOM_LOCUS13677</name>
</gene>
<protein>
    <submittedName>
        <fullName evidence="1">5565_t:CDS:1</fullName>
    </submittedName>
</protein>
<dbReference type="Proteomes" id="UP000789525">
    <property type="component" value="Unassembled WGS sequence"/>
</dbReference>
<feature type="non-terminal residue" evidence="1">
    <location>
        <position position="1"/>
    </location>
</feature>
<comment type="caution">
    <text evidence="1">The sequence shown here is derived from an EMBL/GenBank/DDBJ whole genome shotgun (WGS) entry which is preliminary data.</text>
</comment>